<keyword evidence="2" id="KW-0677">Repeat</keyword>
<protein>
    <recommendedName>
        <fullName evidence="7">Pentacotripeptide-repeat region of PRORP domain-containing protein</fullName>
    </recommendedName>
</protein>
<feature type="region of interest" description="Disordered" evidence="4">
    <location>
        <begin position="27"/>
        <end position="63"/>
    </location>
</feature>
<organism evidence="5 6">
    <name type="scientific">Hevea brasiliensis</name>
    <name type="common">Para rubber tree</name>
    <name type="synonym">Siphonia brasiliensis</name>
    <dbReference type="NCBI Taxonomy" id="3981"/>
    <lineage>
        <taxon>Eukaryota</taxon>
        <taxon>Viridiplantae</taxon>
        <taxon>Streptophyta</taxon>
        <taxon>Embryophyta</taxon>
        <taxon>Tracheophyta</taxon>
        <taxon>Spermatophyta</taxon>
        <taxon>Magnoliopsida</taxon>
        <taxon>eudicotyledons</taxon>
        <taxon>Gunneridae</taxon>
        <taxon>Pentapetalae</taxon>
        <taxon>rosids</taxon>
        <taxon>fabids</taxon>
        <taxon>Malpighiales</taxon>
        <taxon>Euphorbiaceae</taxon>
        <taxon>Crotonoideae</taxon>
        <taxon>Micrandreae</taxon>
        <taxon>Hevea</taxon>
    </lineage>
</organism>
<keyword evidence="6" id="KW-1185">Reference proteome</keyword>
<dbReference type="PROSITE" id="PS51375">
    <property type="entry name" value="PPR"/>
    <property type="match status" value="3"/>
</dbReference>
<accession>A0A6A6KMD7</accession>
<dbReference type="InterPro" id="IPR011990">
    <property type="entry name" value="TPR-like_helical_dom_sf"/>
</dbReference>
<feature type="repeat" description="PPR" evidence="3">
    <location>
        <begin position="221"/>
        <end position="255"/>
    </location>
</feature>
<proteinExistence type="inferred from homology"/>
<evidence type="ECO:0000313" key="6">
    <source>
        <dbReference type="Proteomes" id="UP000467840"/>
    </source>
</evidence>
<dbReference type="PANTHER" id="PTHR47939">
    <property type="entry name" value="MEMBRANE-ASSOCIATED SALT-INDUCIBLE PROTEIN-LIKE"/>
    <property type="match status" value="1"/>
</dbReference>
<dbReference type="InterPro" id="IPR050667">
    <property type="entry name" value="PPR-containing_protein"/>
</dbReference>
<dbReference type="PANTHER" id="PTHR47939:SF13">
    <property type="entry name" value="OS03G0201400 PROTEIN"/>
    <property type="match status" value="1"/>
</dbReference>
<name>A0A6A6KMD7_HEVBR</name>
<dbReference type="Proteomes" id="UP000467840">
    <property type="component" value="Chromosome 8"/>
</dbReference>
<feature type="repeat" description="PPR" evidence="3">
    <location>
        <begin position="291"/>
        <end position="325"/>
    </location>
</feature>
<dbReference type="EMBL" id="JAAGAX010000016">
    <property type="protein sequence ID" value="KAF2289108.1"/>
    <property type="molecule type" value="Genomic_DNA"/>
</dbReference>
<comment type="caution">
    <text evidence="5">The sequence shown here is derived from an EMBL/GenBank/DDBJ whole genome shotgun (WGS) entry which is preliminary data.</text>
</comment>
<dbReference type="Pfam" id="PF13041">
    <property type="entry name" value="PPR_2"/>
    <property type="match status" value="1"/>
</dbReference>
<comment type="similarity">
    <text evidence="1">Belongs to the PPR family. P subfamily.</text>
</comment>
<dbReference type="Pfam" id="PF01535">
    <property type="entry name" value="PPR"/>
    <property type="match status" value="1"/>
</dbReference>
<feature type="compositionally biased region" description="Polar residues" evidence="4">
    <location>
        <begin position="46"/>
        <end position="59"/>
    </location>
</feature>
<gene>
    <name evidence="5" type="ORF">GH714_028968</name>
</gene>
<dbReference type="AlphaFoldDB" id="A0A6A6KMD7"/>
<dbReference type="NCBIfam" id="TIGR00756">
    <property type="entry name" value="PPR"/>
    <property type="match status" value="3"/>
</dbReference>
<feature type="repeat" description="PPR" evidence="3">
    <location>
        <begin position="256"/>
        <end position="290"/>
    </location>
</feature>
<dbReference type="InterPro" id="IPR002885">
    <property type="entry name" value="PPR_rpt"/>
</dbReference>
<evidence type="ECO:0000256" key="4">
    <source>
        <dbReference type="SAM" id="MobiDB-lite"/>
    </source>
</evidence>
<reference evidence="5 6" key="1">
    <citation type="journal article" date="2020" name="Mol. Plant">
        <title>The Chromosome-Based Rubber Tree Genome Provides New Insights into Spurge Genome Evolution and Rubber Biosynthesis.</title>
        <authorList>
            <person name="Liu J."/>
            <person name="Shi C."/>
            <person name="Shi C.C."/>
            <person name="Li W."/>
            <person name="Zhang Q.J."/>
            <person name="Zhang Y."/>
            <person name="Li K."/>
            <person name="Lu H.F."/>
            <person name="Shi C."/>
            <person name="Zhu S.T."/>
            <person name="Xiao Z.Y."/>
            <person name="Nan H."/>
            <person name="Yue Y."/>
            <person name="Zhu X.G."/>
            <person name="Wu Y."/>
            <person name="Hong X.N."/>
            <person name="Fan G.Y."/>
            <person name="Tong Y."/>
            <person name="Zhang D."/>
            <person name="Mao C.L."/>
            <person name="Liu Y.L."/>
            <person name="Hao S.J."/>
            <person name="Liu W.Q."/>
            <person name="Lv M.Q."/>
            <person name="Zhang H.B."/>
            <person name="Liu Y."/>
            <person name="Hu-Tang G.R."/>
            <person name="Wang J.P."/>
            <person name="Wang J.H."/>
            <person name="Sun Y.H."/>
            <person name="Ni S.B."/>
            <person name="Chen W.B."/>
            <person name="Zhang X.C."/>
            <person name="Jiao Y.N."/>
            <person name="Eichler E.E."/>
            <person name="Li G.H."/>
            <person name="Liu X."/>
            <person name="Gao L.Z."/>
        </authorList>
    </citation>
    <scope>NUCLEOTIDE SEQUENCE [LARGE SCALE GENOMIC DNA]</scope>
    <source>
        <strain evidence="6">cv. GT1</strain>
        <tissue evidence="5">Leaf</tissue>
    </source>
</reference>
<evidence type="ECO:0000256" key="2">
    <source>
        <dbReference type="ARBA" id="ARBA00022737"/>
    </source>
</evidence>
<evidence type="ECO:0008006" key="7">
    <source>
        <dbReference type="Google" id="ProtNLM"/>
    </source>
</evidence>
<evidence type="ECO:0000256" key="3">
    <source>
        <dbReference type="PROSITE-ProRule" id="PRU00708"/>
    </source>
</evidence>
<evidence type="ECO:0000313" key="5">
    <source>
        <dbReference type="EMBL" id="KAF2289108.1"/>
    </source>
</evidence>
<dbReference type="Gene3D" id="1.25.40.10">
    <property type="entry name" value="Tetratricopeptide repeat domain"/>
    <property type="match status" value="2"/>
</dbReference>
<sequence>MRGLGLASCRASSSSLNNLSQVQESFNQLKSSGESASKPKADRNHVSNVEASLRGNTPYSLDPQLRRANSASITSGPISANTCSKSIDHRYFSRILSRNDCFLLLNHDRSAKSIILNPQFVISILQNQENPLHSLKFYIWVSKIDPSFAKNQSVKAVLANCLYRKGPVLLSVELLKDIRNSGYRVNEDMLCVLIGSWGRLGLVKYCDEIFGQISFLGICPSTRLYNAVIDALIKSNSLDLAYLKFQQMSADNCKPDRFTYNILIHGVCRIGVMDEALRLVKQMEGLGFPPNVFTYTILIDGFLNAKRVDEAFRVLETMKARKLSPNEATIRAFIHGVFCCVAPIKAFELAIRFIEGEPVFRRLACDTLLCCLSNNNMAREAGALLGKLGKRGYLPQFNI</sequence>
<evidence type="ECO:0000256" key="1">
    <source>
        <dbReference type="ARBA" id="ARBA00007626"/>
    </source>
</evidence>